<dbReference type="AlphaFoldDB" id="Q08ME0"/>
<organism evidence="1 2">
    <name type="scientific">Stigmatella aurantiaca (strain DW4/3-1)</name>
    <dbReference type="NCBI Taxonomy" id="378806"/>
    <lineage>
        <taxon>Bacteria</taxon>
        <taxon>Pseudomonadati</taxon>
        <taxon>Myxococcota</taxon>
        <taxon>Myxococcia</taxon>
        <taxon>Myxococcales</taxon>
        <taxon>Cystobacterineae</taxon>
        <taxon>Archangiaceae</taxon>
        <taxon>Stigmatella</taxon>
    </lineage>
</organism>
<proteinExistence type="predicted"/>
<evidence type="ECO:0000313" key="1">
    <source>
        <dbReference type="EMBL" id="EAU61649.1"/>
    </source>
</evidence>
<accession>Q08ME0</accession>
<sequence>MFDLRLSVKDKTVQDTGAYRTAVNVSVEKFVTPGINLRIDPGHADQSCVHHRMTIRGTVEQMPPTASRVTDPEGVALIKAWIDGMK</sequence>
<name>Q08ME0_STIAD</name>
<dbReference type="Proteomes" id="UP000032702">
    <property type="component" value="Unassembled WGS sequence"/>
</dbReference>
<gene>
    <name evidence="1" type="ORF">STIAU_6555</name>
</gene>
<evidence type="ECO:0000313" key="2">
    <source>
        <dbReference type="Proteomes" id="UP000032702"/>
    </source>
</evidence>
<protein>
    <submittedName>
        <fullName evidence="1">Uncharacterized protein</fullName>
    </submittedName>
</protein>
<dbReference type="EMBL" id="AAMD01000378">
    <property type="protein sequence ID" value="EAU61649.1"/>
    <property type="molecule type" value="Genomic_DNA"/>
</dbReference>
<reference evidence="1 2" key="1">
    <citation type="submission" date="2006-04" db="EMBL/GenBank/DDBJ databases">
        <authorList>
            <person name="Nierman W.C."/>
        </authorList>
    </citation>
    <scope>NUCLEOTIDE SEQUENCE [LARGE SCALE GENOMIC DNA]</scope>
    <source>
        <strain evidence="1 2">DW4/3-1</strain>
    </source>
</reference>
<comment type="caution">
    <text evidence="1">The sequence shown here is derived from an EMBL/GenBank/DDBJ whole genome shotgun (WGS) entry which is preliminary data.</text>
</comment>